<name>A0A0E9TM86_ANGAN</name>
<dbReference type="AlphaFoldDB" id="A0A0E9TM86"/>
<sequence length="48" mass="5254">MAPKLPVKVEIDVPQTCSYIVRTPECTLSEVSDVDPAGLLCVRTCCWS</sequence>
<reference evidence="1" key="2">
    <citation type="journal article" date="2015" name="Fish Shellfish Immunol.">
        <title>Early steps in the European eel (Anguilla anguilla)-Vibrio vulnificus interaction in the gills: Role of the RtxA13 toxin.</title>
        <authorList>
            <person name="Callol A."/>
            <person name="Pajuelo D."/>
            <person name="Ebbesson L."/>
            <person name="Teles M."/>
            <person name="MacKenzie S."/>
            <person name="Amaro C."/>
        </authorList>
    </citation>
    <scope>NUCLEOTIDE SEQUENCE</scope>
</reference>
<organism evidence="1">
    <name type="scientific">Anguilla anguilla</name>
    <name type="common">European freshwater eel</name>
    <name type="synonym">Muraena anguilla</name>
    <dbReference type="NCBI Taxonomy" id="7936"/>
    <lineage>
        <taxon>Eukaryota</taxon>
        <taxon>Metazoa</taxon>
        <taxon>Chordata</taxon>
        <taxon>Craniata</taxon>
        <taxon>Vertebrata</taxon>
        <taxon>Euteleostomi</taxon>
        <taxon>Actinopterygii</taxon>
        <taxon>Neopterygii</taxon>
        <taxon>Teleostei</taxon>
        <taxon>Anguilliformes</taxon>
        <taxon>Anguillidae</taxon>
        <taxon>Anguilla</taxon>
    </lineage>
</organism>
<evidence type="ECO:0000313" key="1">
    <source>
        <dbReference type="EMBL" id="JAH54774.1"/>
    </source>
</evidence>
<accession>A0A0E9TM86</accession>
<dbReference type="EMBL" id="GBXM01053803">
    <property type="protein sequence ID" value="JAH54774.1"/>
    <property type="molecule type" value="Transcribed_RNA"/>
</dbReference>
<reference evidence="1" key="1">
    <citation type="submission" date="2014-11" db="EMBL/GenBank/DDBJ databases">
        <authorList>
            <person name="Amaro Gonzalez C."/>
        </authorList>
    </citation>
    <scope>NUCLEOTIDE SEQUENCE</scope>
</reference>
<proteinExistence type="predicted"/>
<protein>
    <submittedName>
        <fullName evidence="1">Uncharacterized protein</fullName>
    </submittedName>
</protein>